<proteinExistence type="predicted"/>
<protein>
    <submittedName>
        <fullName evidence="2">Predicted protein</fullName>
    </submittedName>
</protein>
<dbReference type="AlphaFoldDB" id="D2W431"/>
<name>D2W431_NAEGR</name>
<keyword evidence="1" id="KW-0472">Membrane</keyword>
<dbReference type="Proteomes" id="UP000006671">
    <property type="component" value="Unassembled WGS sequence"/>
</dbReference>
<evidence type="ECO:0000313" key="3">
    <source>
        <dbReference type="Proteomes" id="UP000006671"/>
    </source>
</evidence>
<sequence>MKQLEISLFIITITIIIFLVRVMDSLTISKNLVDVIDAASSRYIASKEWRQTLDSFGIYLQTPGCTSLPQYPSKFELSRNYLTLCYDNEAFDIWPAIYRKSGELLVNEIKQQYKLDNLTAVFKTLDTTAGYFSVMKNAVDTGICDVSLSATAISGDRPSQVHFQFVVSDGSVFQSYAQQQLPKATIKSIPGYDDAWNMILNKTAHAFVADALDLYVWVRYHKSSCATCKVILFGDELRFGTFITNQFQSSSVSTWRVENVFWSLLLIVFMMFIN</sequence>
<evidence type="ECO:0000313" key="2">
    <source>
        <dbReference type="EMBL" id="EFC36191.1"/>
    </source>
</evidence>
<dbReference type="VEuPathDB" id="AmoebaDB:NAEGRDRAFT_76161"/>
<evidence type="ECO:0000256" key="1">
    <source>
        <dbReference type="SAM" id="Phobius"/>
    </source>
</evidence>
<dbReference type="InParanoid" id="D2W431"/>
<reference evidence="2 3" key="1">
    <citation type="journal article" date="2010" name="Cell">
        <title>The genome of Naegleria gruberi illuminates early eukaryotic versatility.</title>
        <authorList>
            <person name="Fritz-Laylin L.K."/>
            <person name="Prochnik S.E."/>
            <person name="Ginger M.L."/>
            <person name="Dacks J.B."/>
            <person name="Carpenter M.L."/>
            <person name="Field M.C."/>
            <person name="Kuo A."/>
            <person name="Paredez A."/>
            <person name="Chapman J."/>
            <person name="Pham J."/>
            <person name="Shu S."/>
            <person name="Neupane R."/>
            <person name="Cipriano M."/>
            <person name="Mancuso J."/>
            <person name="Tu H."/>
            <person name="Salamov A."/>
            <person name="Lindquist E."/>
            <person name="Shapiro H."/>
            <person name="Lucas S."/>
            <person name="Grigoriev I.V."/>
            <person name="Cande W.Z."/>
            <person name="Fulton C."/>
            <person name="Rokhsar D.S."/>
            <person name="Dawson S.C."/>
        </authorList>
    </citation>
    <scope>NUCLEOTIDE SEQUENCE [LARGE SCALE GENOMIC DNA]</scope>
    <source>
        <strain evidence="2 3">NEG-M</strain>
    </source>
</reference>
<dbReference type="Gene3D" id="3.40.190.10">
    <property type="entry name" value="Periplasmic binding protein-like II"/>
    <property type="match status" value="1"/>
</dbReference>
<organism evidence="3">
    <name type="scientific">Naegleria gruberi</name>
    <name type="common">Amoeba</name>
    <dbReference type="NCBI Taxonomy" id="5762"/>
    <lineage>
        <taxon>Eukaryota</taxon>
        <taxon>Discoba</taxon>
        <taxon>Heterolobosea</taxon>
        <taxon>Tetramitia</taxon>
        <taxon>Eutetramitia</taxon>
        <taxon>Vahlkampfiidae</taxon>
        <taxon>Naegleria</taxon>
    </lineage>
</organism>
<feature type="transmembrane region" description="Helical" evidence="1">
    <location>
        <begin position="6"/>
        <end position="23"/>
    </location>
</feature>
<dbReference type="GeneID" id="8860507"/>
<dbReference type="EMBL" id="GG738936">
    <property type="protein sequence ID" value="EFC36191.1"/>
    <property type="molecule type" value="Genomic_DNA"/>
</dbReference>
<dbReference type="KEGG" id="ngr:NAEGRDRAFT_76161"/>
<keyword evidence="3" id="KW-1185">Reference proteome</keyword>
<accession>D2W431</accession>
<keyword evidence="1" id="KW-1133">Transmembrane helix</keyword>
<keyword evidence="1" id="KW-0812">Transmembrane</keyword>
<dbReference type="SUPFAM" id="SSF53850">
    <property type="entry name" value="Periplasmic binding protein-like II"/>
    <property type="match status" value="1"/>
</dbReference>
<dbReference type="RefSeq" id="XP_002668935.1">
    <property type="nucleotide sequence ID" value="XM_002668889.1"/>
</dbReference>
<gene>
    <name evidence="2" type="ORF">NAEGRDRAFT_76161</name>
</gene>